<dbReference type="PROSITE" id="PS50110">
    <property type="entry name" value="RESPONSE_REGULATORY"/>
    <property type="match status" value="1"/>
</dbReference>
<dbReference type="PROSITE" id="PS50930">
    <property type="entry name" value="HTH_LYTTR"/>
    <property type="match status" value="1"/>
</dbReference>
<evidence type="ECO:0000256" key="1">
    <source>
        <dbReference type="PROSITE-ProRule" id="PRU00169"/>
    </source>
</evidence>
<dbReference type="InterPro" id="IPR001789">
    <property type="entry name" value="Sig_transdc_resp-reg_receiver"/>
</dbReference>
<dbReference type="Pfam" id="PF04397">
    <property type="entry name" value="LytTR"/>
    <property type="match status" value="1"/>
</dbReference>
<dbReference type="Proteomes" id="UP001185092">
    <property type="component" value="Unassembled WGS sequence"/>
</dbReference>
<proteinExistence type="predicted"/>
<comment type="caution">
    <text evidence="4">The sequence shown here is derived from an EMBL/GenBank/DDBJ whole genome shotgun (WGS) entry which is preliminary data.</text>
</comment>
<keyword evidence="5" id="KW-1185">Reference proteome</keyword>
<dbReference type="PANTHER" id="PTHR37299:SF1">
    <property type="entry name" value="STAGE 0 SPORULATION PROTEIN A HOMOLOG"/>
    <property type="match status" value="1"/>
</dbReference>
<evidence type="ECO:0000259" key="2">
    <source>
        <dbReference type="PROSITE" id="PS50110"/>
    </source>
</evidence>
<dbReference type="GO" id="GO:0003677">
    <property type="term" value="F:DNA binding"/>
    <property type="evidence" value="ECO:0007669"/>
    <property type="project" value="UniProtKB-KW"/>
</dbReference>
<evidence type="ECO:0000259" key="3">
    <source>
        <dbReference type="PROSITE" id="PS50930"/>
    </source>
</evidence>
<name>A0AAE3XTC9_9BACT</name>
<sequence>MEKIRTIVVEDERMVRQLLIEYISKIPQLELVGEFNNPLEALNFLSTDTPDLMFLDIQMPDITGIELLESLPQKPLTVFTTAYSEHALKGYELGVFDYLLKPIVFTRFLQTINKVIKYYQEAKDVASMPHEESSDTGYKYVSTYTEYISVKANHHYYKINYSDLVYLESQREYVIFHTHDDEISCISSLKKLEMELPEEQFIRVHKSFIVSIKQIKSLYGNELTVGQSKIPVGLSYRNKVLEIFEKK</sequence>
<organism evidence="4 5">
    <name type="scientific">Aureibacter tunicatorum</name>
    <dbReference type="NCBI Taxonomy" id="866807"/>
    <lineage>
        <taxon>Bacteria</taxon>
        <taxon>Pseudomonadati</taxon>
        <taxon>Bacteroidota</taxon>
        <taxon>Cytophagia</taxon>
        <taxon>Cytophagales</taxon>
        <taxon>Persicobacteraceae</taxon>
        <taxon>Aureibacter</taxon>
    </lineage>
</organism>
<accession>A0AAE3XTC9</accession>
<dbReference type="SMART" id="SM00448">
    <property type="entry name" value="REC"/>
    <property type="match status" value="1"/>
</dbReference>
<feature type="domain" description="Response regulatory" evidence="2">
    <location>
        <begin position="5"/>
        <end position="116"/>
    </location>
</feature>
<feature type="domain" description="HTH LytTR-type" evidence="3">
    <location>
        <begin position="148"/>
        <end position="246"/>
    </location>
</feature>
<protein>
    <submittedName>
        <fullName evidence="4">DNA-binding LytR/AlgR family response regulator</fullName>
    </submittedName>
</protein>
<evidence type="ECO:0000313" key="5">
    <source>
        <dbReference type="Proteomes" id="UP001185092"/>
    </source>
</evidence>
<dbReference type="Pfam" id="PF00072">
    <property type="entry name" value="Response_reg"/>
    <property type="match status" value="1"/>
</dbReference>
<dbReference type="EMBL" id="JAVDQD010000007">
    <property type="protein sequence ID" value="MDR6241294.1"/>
    <property type="molecule type" value="Genomic_DNA"/>
</dbReference>
<keyword evidence="4" id="KW-0238">DNA-binding</keyword>
<feature type="modified residue" description="4-aspartylphosphate" evidence="1">
    <location>
        <position position="56"/>
    </location>
</feature>
<dbReference type="Gene3D" id="3.40.50.2300">
    <property type="match status" value="1"/>
</dbReference>
<evidence type="ECO:0000313" key="4">
    <source>
        <dbReference type="EMBL" id="MDR6241294.1"/>
    </source>
</evidence>
<dbReference type="AlphaFoldDB" id="A0AAE3XTC9"/>
<reference evidence="4" key="1">
    <citation type="submission" date="2023-07" db="EMBL/GenBank/DDBJ databases">
        <title>Genomic Encyclopedia of Type Strains, Phase IV (KMG-IV): sequencing the most valuable type-strain genomes for metagenomic binning, comparative biology and taxonomic classification.</title>
        <authorList>
            <person name="Goeker M."/>
        </authorList>
    </citation>
    <scope>NUCLEOTIDE SEQUENCE</scope>
    <source>
        <strain evidence="4">DSM 26174</strain>
    </source>
</reference>
<dbReference type="RefSeq" id="WP_309941935.1">
    <property type="nucleotide sequence ID" value="NZ_AP025305.1"/>
</dbReference>
<keyword evidence="1" id="KW-0597">Phosphoprotein</keyword>
<dbReference type="GO" id="GO:0000156">
    <property type="term" value="F:phosphorelay response regulator activity"/>
    <property type="evidence" value="ECO:0007669"/>
    <property type="project" value="InterPro"/>
</dbReference>
<dbReference type="InterPro" id="IPR011006">
    <property type="entry name" value="CheY-like_superfamily"/>
</dbReference>
<dbReference type="InterPro" id="IPR007492">
    <property type="entry name" value="LytTR_DNA-bd_dom"/>
</dbReference>
<gene>
    <name evidence="4" type="ORF">HNQ88_004372</name>
</gene>
<dbReference type="PANTHER" id="PTHR37299">
    <property type="entry name" value="TRANSCRIPTIONAL REGULATOR-RELATED"/>
    <property type="match status" value="1"/>
</dbReference>
<dbReference type="Gene3D" id="2.40.50.1020">
    <property type="entry name" value="LytTr DNA-binding domain"/>
    <property type="match status" value="1"/>
</dbReference>
<dbReference type="SUPFAM" id="SSF52172">
    <property type="entry name" value="CheY-like"/>
    <property type="match status" value="1"/>
</dbReference>
<dbReference type="InterPro" id="IPR046947">
    <property type="entry name" value="LytR-like"/>
</dbReference>
<dbReference type="SMART" id="SM00850">
    <property type="entry name" value="LytTR"/>
    <property type="match status" value="1"/>
</dbReference>